<comment type="caution">
    <text evidence="1">The sequence shown here is derived from an EMBL/GenBank/DDBJ whole genome shotgun (WGS) entry which is preliminary data.</text>
</comment>
<dbReference type="EMBL" id="JACHJB010000001">
    <property type="protein sequence ID" value="MBB6345166.1"/>
    <property type="molecule type" value="Genomic_DNA"/>
</dbReference>
<organism evidence="1 2">
    <name type="scientific">Nonomuraea muscovyensis</name>
    <dbReference type="NCBI Taxonomy" id="1124761"/>
    <lineage>
        <taxon>Bacteria</taxon>
        <taxon>Bacillati</taxon>
        <taxon>Actinomycetota</taxon>
        <taxon>Actinomycetes</taxon>
        <taxon>Streptosporangiales</taxon>
        <taxon>Streptosporangiaceae</taxon>
        <taxon>Nonomuraea</taxon>
    </lineage>
</organism>
<gene>
    <name evidence="1" type="ORF">FHU36_001675</name>
</gene>
<protein>
    <submittedName>
        <fullName evidence="1">Uncharacterized protein</fullName>
    </submittedName>
</protein>
<keyword evidence="2" id="KW-1185">Reference proteome</keyword>
<accession>A0A7X0BZW3</accession>
<evidence type="ECO:0000313" key="2">
    <source>
        <dbReference type="Proteomes" id="UP000583800"/>
    </source>
</evidence>
<proteinExistence type="predicted"/>
<name>A0A7X0BZW3_9ACTN</name>
<dbReference type="RefSeq" id="WP_281394162.1">
    <property type="nucleotide sequence ID" value="NZ_JACHJB010000001.1"/>
</dbReference>
<evidence type="ECO:0000313" key="1">
    <source>
        <dbReference type="EMBL" id="MBB6345166.1"/>
    </source>
</evidence>
<dbReference type="AlphaFoldDB" id="A0A7X0BZW3"/>
<dbReference type="Proteomes" id="UP000583800">
    <property type="component" value="Unassembled WGS sequence"/>
</dbReference>
<sequence>MNEPTAAMTARTTTGAEFSSVARMWPARALVMARASFRVQAWVG</sequence>
<reference evidence="1 2" key="1">
    <citation type="submission" date="2020-08" db="EMBL/GenBank/DDBJ databases">
        <title>Sequencing the genomes of 1000 actinobacteria strains.</title>
        <authorList>
            <person name="Klenk H.-P."/>
        </authorList>
    </citation>
    <scope>NUCLEOTIDE SEQUENCE [LARGE SCALE GENOMIC DNA]</scope>
    <source>
        <strain evidence="1 2">DSM 45913</strain>
    </source>
</reference>